<accession>A0ABS0J1N7</accession>
<name>A0ABS0J1N7_9BACT</name>
<dbReference type="EMBL" id="VRYY01000076">
    <property type="protein sequence ID" value="MBG3876110.1"/>
    <property type="molecule type" value="Genomic_DNA"/>
</dbReference>
<proteinExistence type="predicted"/>
<gene>
    <name evidence="1" type="ORF">FVW20_03475</name>
</gene>
<reference evidence="1 2" key="1">
    <citation type="submission" date="2019-08" db="EMBL/GenBank/DDBJ databases">
        <authorList>
            <person name="Luo N."/>
        </authorList>
    </citation>
    <scope>NUCLEOTIDE SEQUENCE [LARGE SCALE GENOMIC DNA]</scope>
    <source>
        <strain evidence="1 2">NCIMB 9442</strain>
    </source>
</reference>
<evidence type="ECO:0000313" key="2">
    <source>
        <dbReference type="Proteomes" id="UP001194469"/>
    </source>
</evidence>
<dbReference type="Proteomes" id="UP001194469">
    <property type="component" value="Unassembled WGS sequence"/>
</dbReference>
<organism evidence="1 2">
    <name type="scientific">Nitratidesulfovibrio oxamicus</name>
    <dbReference type="NCBI Taxonomy" id="32016"/>
    <lineage>
        <taxon>Bacteria</taxon>
        <taxon>Pseudomonadati</taxon>
        <taxon>Thermodesulfobacteriota</taxon>
        <taxon>Desulfovibrionia</taxon>
        <taxon>Desulfovibrionales</taxon>
        <taxon>Desulfovibrionaceae</taxon>
        <taxon>Nitratidesulfovibrio</taxon>
    </lineage>
</organism>
<sequence>MTAPDPHTSFSLSAVLSNLKVGLCVLRGELGRVASGVLRGMEARQLRRRMDEEYAALGRRVSELLEADSLDAAGLADDARVRELTDDARVRELAGRAAFLRDELSRHAAGAAADRERHLARMARCCGSNGRAGEN</sequence>
<protein>
    <submittedName>
        <fullName evidence="1">Uncharacterized protein</fullName>
    </submittedName>
</protein>
<keyword evidence="2" id="KW-1185">Reference proteome</keyword>
<dbReference type="RefSeq" id="WP_196608314.1">
    <property type="nucleotide sequence ID" value="NZ_VRYY01000076.1"/>
</dbReference>
<evidence type="ECO:0000313" key="1">
    <source>
        <dbReference type="EMBL" id="MBG3876110.1"/>
    </source>
</evidence>
<comment type="caution">
    <text evidence="1">The sequence shown here is derived from an EMBL/GenBank/DDBJ whole genome shotgun (WGS) entry which is preliminary data.</text>
</comment>